<name>A0A0V1HIJ4_TRIPS</name>
<feature type="transmembrane region" description="Helical" evidence="3">
    <location>
        <begin position="95"/>
        <end position="119"/>
    </location>
</feature>
<dbReference type="InterPro" id="IPR008160">
    <property type="entry name" value="Collagen"/>
</dbReference>
<dbReference type="GO" id="GO:0005581">
    <property type="term" value="C:collagen trimer"/>
    <property type="evidence" value="ECO:0007669"/>
    <property type="project" value="UniProtKB-KW"/>
</dbReference>
<feature type="compositionally biased region" description="Pro residues" evidence="2">
    <location>
        <begin position="239"/>
        <end position="250"/>
    </location>
</feature>
<keyword evidence="3" id="KW-0812">Transmembrane</keyword>
<feature type="region of interest" description="Disordered" evidence="2">
    <location>
        <begin position="199"/>
        <end position="368"/>
    </location>
</feature>
<evidence type="ECO:0000313" key="8">
    <source>
        <dbReference type="Proteomes" id="UP000054632"/>
    </source>
</evidence>
<comment type="caution">
    <text evidence="6">The sequence shown here is derived from an EMBL/GenBank/DDBJ whole genome shotgun (WGS) entry which is preliminary data.</text>
</comment>
<organism evidence="6 9">
    <name type="scientific">Trichinella pseudospiralis</name>
    <name type="common">Parasitic roundworm</name>
    <dbReference type="NCBI Taxonomy" id="6337"/>
    <lineage>
        <taxon>Eukaryota</taxon>
        <taxon>Metazoa</taxon>
        <taxon>Ecdysozoa</taxon>
        <taxon>Nematoda</taxon>
        <taxon>Enoplea</taxon>
        <taxon>Dorylaimia</taxon>
        <taxon>Trichinellida</taxon>
        <taxon>Trichinellidae</taxon>
        <taxon>Trichinella</taxon>
    </lineage>
</organism>
<dbReference type="Proteomes" id="UP000054826">
    <property type="component" value="Unassembled WGS sequence"/>
</dbReference>
<sequence>LIAWIVERKSLVWRRCAAPSAERRERRFSEPERSLMIKISRTCQWKNWDTKIQYKKASSSSSSSTTLTAAENVVPKSVAYLSMDIVDRRTAAYKFVALTAVTFSLLSLLSVSVTLPMVFNYVRHVRVRMSHDANACRHGAFELKNDINRIKLQTSTNRTRRQAYGLDAGPEYPAEAPIEQIAGTCEGCCLPGLPGPPGAPGRPGKNGKPGTAGVPGLPGMPPPLPCDIPVPPQCDVCQPGPPGPPGPPGQPGECGPPGKPGRDGMDGPPNPPGPPGKPGPPGPPGPPGLMGEPGIPATHSYGVIPGDPGEIGEPGLVGLPGEPGEPGKDGLPGLVGSRGPRGPHGPPGPEGPQGEKGPPGPPGVTGEKGICPKYCALDGGVFFSDGTRR</sequence>
<protein>
    <submittedName>
        <fullName evidence="6">Putative cuticle collagen</fullName>
    </submittedName>
</protein>
<dbReference type="PANTHER" id="PTHR24637:SF262">
    <property type="entry name" value="CUTICLE COLLAGEN 34-RELATED"/>
    <property type="match status" value="1"/>
</dbReference>
<keyword evidence="6" id="KW-0176">Collagen</keyword>
<evidence type="ECO:0000313" key="5">
    <source>
        <dbReference type="EMBL" id="KRY70319.1"/>
    </source>
</evidence>
<keyword evidence="3" id="KW-1133">Transmembrane helix</keyword>
<dbReference type="GO" id="GO:0042302">
    <property type="term" value="F:structural constituent of cuticle"/>
    <property type="evidence" value="ECO:0007669"/>
    <property type="project" value="InterPro"/>
</dbReference>
<evidence type="ECO:0000256" key="1">
    <source>
        <dbReference type="ARBA" id="ARBA00022737"/>
    </source>
</evidence>
<feature type="compositionally biased region" description="Pro residues" evidence="2">
    <location>
        <begin position="218"/>
        <end position="232"/>
    </location>
</feature>
<keyword evidence="1" id="KW-0677">Repeat</keyword>
<dbReference type="Proteomes" id="UP000054805">
    <property type="component" value="Unassembled WGS sequence"/>
</dbReference>
<proteinExistence type="predicted"/>
<feature type="compositionally biased region" description="Pro residues" evidence="2">
    <location>
        <begin position="268"/>
        <end position="287"/>
    </location>
</feature>
<evidence type="ECO:0000313" key="6">
    <source>
        <dbReference type="EMBL" id="KRZ10111.1"/>
    </source>
</evidence>
<evidence type="ECO:0000256" key="2">
    <source>
        <dbReference type="SAM" id="MobiDB-lite"/>
    </source>
</evidence>
<feature type="non-terminal residue" evidence="6">
    <location>
        <position position="1"/>
    </location>
</feature>
<dbReference type="EMBL" id="JYDV01000175">
    <property type="protein sequence ID" value="KRZ26829.1"/>
    <property type="molecule type" value="Genomic_DNA"/>
</dbReference>
<dbReference type="Pfam" id="PF01484">
    <property type="entry name" value="Col_cuticle_N"/>
    <property type="match status" value="1"/>
</dbReference>
<evidence type="ECO:0000313" key="9">
    <source>
        <dbReference type="Proteomes" id="UP000054805"/>
    </source>
</evidence>
<dbReference type="EMBL" id="JYDS01000370">
    <property type="protein sequence ID" value="KRZ10111.1"/>
    <property type="molecule type" value="Genomic_DNA"/>
</dbReference>
<feature type="compositionally biased region" description="Low complexity" evidence="2">
    <location>
        <begin position="289"/>
        <end position="322"/>
    </location>
</feature>
<keyword evidence="9" id="KW-1185">Reference proteome</keyword>
<dbReference type="InterPro" id="IPR002486">
    <property type="entry name" value="Col_cuticle_N"/>
</dbReference>
<dbReference type="SMART" id="SM01088">
    <property type="entry name" value="Col_cuticle_N"/>
    <property type="match status" value="1"/>
</dbReference>
<dbReference type="Pfam" id="PF01391">
    <property type="entry name" value="Collagen"/>
    <property type="match status" value="1"/>
</dbReference>
<evidence type="ECO:0000259" key="4">
    <source>
        <dbReference type="SMART" id="SM01088"/>
    </source>
</evidence>
<gene>
    <name evidence="6" type="primary">col-155</name>
    <name evidence="5" type="ORF">T4A_6075</name>
    <name evidence="6" type="ORF">T4B_9276</name>
    <name evidence="7" type="ORF">T4C_8228</name>
</gene>
<keyword evidence="3" id="KW-0472">Membrane</keyword>
<feature type="domain" description="Nematode cuticle collagen N-terminal" evidence="4">
    <location>
        <begin position="95"/>
        <end position="147"/>
    </location>
</feature>
<evidence type="ECO:0000313" key="7">
    <source>
        <dbReference type="EMBL" id="KRZ26829.1"/>
    </source>
</evidence>
<evidence type="ECO:0000256" key="3">
    <source>
        <dbReference type="SAM" id="Phobius"/>
    </source>
</evidence>
<reference evidence="8 9" key="1">
    <citation type="submission" date="2015-01" db="EMBL/GenBank/DDBJ databases">
        <title>Evolution of Trichinella species and genotypes.</title>
        <authorList>
            <person name="Korhonen P.K."/>
            <person name="Edoardo P."/>
            <person name="Giuseppe L.R."/>
            <person name="Gasser R.B."/>
        </authorList>
    </citation>
    <scope>NUCLEOTIDE SEQUENCE [LARGE SCALE GENOMIC DNA]</scope>
    <source>
        <strain evidence="5">ISS13</strain>
        <strain evidence="7">ISS176</strain>
        <strain evidence="6">ISS588</strain>
    </source>
</reference>
<dbReference type="EMBL" id="JYDR01000075">
    <property type="protein sequence ID" value="KRY70319.1"/>
    <property type="molecule type" value="Genomic_DNA"/>
</dbReference>
<accession>A0A0V1HIJ4</accession>
<dbReference type="PANTHER" id="PTHR24637">
    <property type="entry name" value="COLLAGEN"/>
    <property type="match status" value="1"/>
</dbReference>
<dbReference type="AlphaFoldDB" id="A0A0V1HIJ4"/>
<dbReference type="Proteomes" id="UP000054632">
    <property type="component" value="Unassembled WGS sequence"/>
</dbReference>